<gene>
    <name evidence="7" type="ORF">JTE90_027594</name>
</gene>
<evidence type="ECO:0000313" key="8">
    <source>
        <dbReference type="Proteomes" id="UP000827092"/>
    </source>
</evidence>
<keyword evidence="8" id="KW-1185">Reference proteome</keyword>
<proteinExistence type="predicted"/>
<dbReference type="PROSITE" id="PS00028">
    <property type="entry name" value="ZINC_FINGER_C2H2_1"/>
    <property type="match status" value="3"/>
</dbReference>
<evidence type="ECO:0000256" key="3">
    <source>
        <dbReference type="ARBA" id="ARBA00022771"/>
    </source>
</evidence>
<dbReference type="SMART" id="SM00355">
    <property type="entry name" value="ZnF_C2H2"/>
    <property type="match status" value="5"/>
</dbReference>
<keyword evidence="4" id="KW-0862">Zinc</keyword>
<dbReference type="AlphaFoldDB" id="A0AAV6VLI6"/>
<keyword evidence="3 5" id="KW-0863">Zinc-finger</keyword>
<evidence type="ECO:0000256" key="2">
    <source>
        <dbReference type="ARBA" id="ARBA00022737"/>
    </source>
</evidence>
<dbReference type="Pfam" id="PF00096">
    <property type="entry name" value="zf-C2H2"/>
    <property type="match status" value="2"/>
</dbReference>
<dbReference type="EMBL" id="JAFNEN010000063">
    <property type="protein sequence ID" value="KAG8196883.1"/>
    <property type="molecule type" value="Genomic_DNA"/>
</dbReference>
<accession>A0AAV6VLI6</accession>
<dbReference type="Proteomes" id="UP000827092">
    <property type="component" value="Unassembled WGS sequence"/>
</dbReference>
<feature type="domain" description="C2H2-type" evidence="6">
    <location>
        <begin position="87"/>
        <end position="114"/>
    </location>
</feature>
<evidence type="ECO:0000256" key="1">
    <source>
        <dbReference type="ARBA" id="ARBA00022723"/>
    </source>
</evidence>
<feature type="domain" description="C2H2-type" evidence="6">
    <location>
        <begin position="32"/>
        <end position="59"/>
    </location>
</feature>
<comment type="caution">
    <text evidence="7">The sequence shown here is derived from an EMBL/GenBank/DDBJ whole genome shotgun (WGS) entry which is preliminary data.</text>
</comment>
<dbReference type="GO" id="GO:0005634">
    <property type="term" value="C:nucleus"/>
    <property type="evidence" value="ECO:0007669"/>
    <property type="project" value="TreeGrafter"/>
</dbReference>
<reference evidence="7 8" key="1">
    <citation type="journal article" date="2022" name="Nat. Ecol. Evol.">
        <title>A masculinizing supergene underlies an exaggerated male reproductive morph in a spider.</title>
        <authorList>
            <person name="Hendrickx F."/>
            <person name="De Corte Z."/>
            <person name="Sonet G."/>
            <person name="Van Belleghem S.M."/>
            <person name="Kostlbacher S."/>
            <person name="Vangestel C."/>
        </authorList>
    </citation>
    <scope>NUCLEOTIDE SEQUENCE [LARGE SCALE GENOMIC DNA]</scope>
    <source>
        <strain evidence="7">W744_W776</strain>
    </source>
</reference>
<dbReference type="Gene3D" id="3.30.160.60">
    <property type="entry name" value="Classic Zinc Finger"/>
    <property type="match status" value="3"/>
</dbReference>
<dbReference type="PANTHER" id="PTHR24409">
    <property type="entry name" value="ZINC FINGER PROTEIN 142"/>
    <property type="match status" value="1"/>
</dbReference>
<dbReference type="SUPFAM" id="SSF57667">
    <property type="entry name" value="beta-beta-alpha zinc fingers"/>
    <property type="match status" value="3"/>
</dbReference>
<evidence type="ECO:0000256" key="5">
    <source>
        <dbReference type="PROSITE-ProRule" id="PRU00042"/>
    </source>
</evidence>
<organism evidence="7 8">
    <name type="scientific">Oedothorax gibbosus</name>
    <dbReference type="NCBI Taxonomy" id="931172"/>
    <lineage>
        <taxon>Eukaryota</taxon>
        <taxon>Metazoa</taxon>
        <taxon>Ecdysozoa</taxon>
        <taxon>Arthropoda</taxon>
        <taxon>Chelicerata</taxon>
        <taxon>Arachnida</taxon>
        <taxon>Araneae</taxon>
        <taxon>Araneomorphae</taxon>
        <taxon>Entelegynae</taxon>
        <taxon>Araneoidea</taxon>
        <taxon>Linyphiidae</taxon>
        <taxon>Erigoninae</taxon>
        <taxon>Oedothorax</taxon>
    </lineage>
</organism>
<evidence type="ECO:0000256" key="4">
    <source>
        <dbReference type="ARBA" id="ARBA00022833"/>
    </source>
</evidence>
<dbReference type="InterPro" id="IPR013087">
    <property type="entry name" value="Znf_C2H2_type"/>
</dbReference>
<evidence type="ECO:0000259" key="6">
    <source>
        <dbReference type="PROSITE" id="PS50157"/>
    </source>
</evidence>
<dbReference type="PROSITE" id="PS50157">
    <property type="entry name" value="ZINC_FINGER_C2H2_2"/>
    <property type="match status" value="3"/>
</dbReference>
<keyword evidence="2" id="KW-0677">Repeat</keyword>
<feature type="domain" description="C2H2-type" evidence="6">
    <location>
        <begin position="162"/>
        <end position="189"/>
    </location>
</feature>
<dbReference type="FunFam" id="3.30.160.60:FF:000065">
    <property type="entry name" value="B-cell CLL/lymphoma 6, member B"/>
    <property type="match status" value="1"/>
</dbReference>
<sequence length="230" mass="26666">MKREEYPFYHLGSTWWVLGTSSFSAFKSMGPYKCHICSKEMFRKTNFMRHLDTHKDIKEVHTCHVCGSSLSHFTSLSFSNLKPIGPYKCNICSKEVSQKGHLKRHLETHKDVKEVHTCHICGSTQSRSDSLREHLKYKHGIVLPRKDFSGFSFCNLPPMGPYKCNICSKEISTKGHLKRHLETHKDIKEVHTCHVCGSTQSRSDKLRDHLKYKHGIILPKKSRWKLVTNN</sequence>
<dbReference type="FunFam" id="3.30.160.60:FF:000446">
    <property type="entry name" value="Zinc finger protein"/>
    <property type="match status" value="1"/>
</dbReference>
<dbReference type="PANTHER" id="PTHR24409:SF295">
    <property type="entry name" value="AZ2-RELATED"/>
    <property type="match status" value="1"/>
</dbReference>
<evidence type="ECO:0000313" key="7">
    <source>
        <dbReference type="EMBL" id="KAG8196883.1"/>
    </source>
</evidence>
<dbReference type="GO" id="GO:0008270">
    <property type="term" value="F:zinc ion binding"/>
    <property type="evidence" value="ECO:0007669"/>
    <property type="project" value="UniProtKB-KW"/>
</dbReference>
<name>A0AAV6VLI6_9ARAC</name>
<protein>
    <recommendedName>
        <fullName evidence="6">C2H2-type domain-containing protein</fullName>
    </recommendedName>
</protein>
<dbReference type="GO" id="GO:0000977">
    <property type="term" value="F:RNA polymerase II transcription regulatory region sequence-specific DNA binding"/>
    <property type="evidence" value="ECO:0007669"/>
    <property type="project" value="TreeGrafter"/>
</dbReference>
<keyword evidence="1" id="KW-0479">Metal-binding</keyword>
<dbReference type="InterPro" id="IPR036236">
    <property type="entry name" value="Znf_C2H2_sf"/>
</dbReference>
<dbReference type="GO" id="GO:0000981">
    <property type="term" value="F:DNA-binding transcription factor activity, RNA polymerase II-specific"/>
    <property type="evidence" value="ECO:0007669"/>
    <property type="project" value="TreeGrafter"/>
</dbReference>